<gene>
    <name evidence="1" type="ORF">P691DRAFT_805121</name>
</gene>
<dbReference type="AlphaFoldDB" id="A0A9P5XN96"/>
<evidence type="ECO:0000313" key="1">
    <source>
        <dbReference type="EMBL" id="KAF9452236.1"/>
    </source>
</evidence>
<reference evidence="1" key="1">
    <citation type="submission" date="2020-11" db="EMBL/GenBank/DDBJ databases">
        <authorList>
            <consortium name="DOE Joint Genome Institute"/>
            <person name="Ahrendt S."/>
            <person name="Riley R."/>
            <person name="Andreopoulos W."/>
            <person name="Labutti K."/>
            <person name="Pangilinan J."/>
            <person name="Ruiz-Duenas F.J."/>
            <person name="Barrasa J.M."/>
            <person name="Sanchez-Garcia M."/>
            <person name="Camarero S."/>
            <person name="Miyauchi S."/>
            <person name="Serrano A."/>
            <person name="Linde D."/>
            <person name="Babiker R."/>
            <person name="Drula E."/>
            <person name="Ayuso-Fernandez I."/>
            <person name="Pacheco R."/>
            <person name="Padilla G."/>
            <person name="Ferreira P."/>
            <person name="Barriuso J."/>
            <person name="Kellner H."/>
            <person name="Castanera R."/>
            <person name="Alfaro M."/>
            <person name="Ramirez L."/>
            <person name="Pisabarro A.G."/>
            <person name="Kuo A."/>
            <person name="Tritt A."/>
            <person name="Lipzen A."/>
            <person name="He G."/>
            <person name="Yan M."/>
            <person name="Ng V."/>
            <person name="Cullen D."/>
            <person name="Martin F."/>
            <person name="Rosso M.-N."/>
            <person name="Henrissat B."/>
            <person name="Hibbett D."/>
            <person name="Martinez A.T."/>
            <person name="Grigoriev I.V."/>
        </authorList>
    </citation>
    <scope>NUCLEOTIDE SEQUENCE</scope>
    <source>
        <strain evidence="1">MF-IS2</strain>
    </source>
</reference>
<organism evidence="1 2">
    <name type="scientific">Macrolepiota fuliginosa MF-IS2</name>
    <dbReference type="NCBI Taxonomy" id="1400762"/>
    <lineage>
        <taxon>Eukaryota</taxon>
        <taxon>Fungi</taxon>
        <taxon>Dikarya</taxon>
        <taxon>Basidiomycota</taxon>
        <taxon>Agaricomycotina</taxon>
        <taxon>Agaricomycetes</taxon>
        <taxon>Agaricomycetidae</taxon>
        <taxon>Agaricales</taxon>
        <taxon>Agaricineae</taxon>
        <taxon>Agaricaceae</taxon>
        <taxon>Macrolepiota</taxon>
    </lineage>
</organism>
<dbReference type="EMBL" id="MU151073">
    <property type="protein sequence ID" value="KAF9452236.1"/>
    <property type="molecule type" value="Genomic_DNA"/>
</dbReference>
<evidence type="ECO:0000313" key="2">
    <source>
        <dbReference type="Proteomes" id="UP000807342"/>
    </source>
</evidence>
<dbReference type="Proteomes" id="UP000807342">
    <property type="component" value="Unassembled WGS sequence"/>
</dbReference>
<keyword evidence="2" id="KW-1185">Reference proteome</keyword>
<comment type="caution">
    <text evidence="1">The sequence shown here is derived from an EMBL/GenBank/DDBJ whole genome shotgun (WGS) entry which is preliminary data.</text>
</comment>
<accession>A0A9P5XN96</accession>
<name>A0A9P5XN96_9AGAR</name>
<sequence>MPPIAVNHAWASSLSSVVLLEVPFGYCLQLLQLLPNLIEFRARGRRFHSSDLPALDKELVLPKMEIFEWSFARDESSISLLRYVHLPSLRTLGLGLIGYDEVEPATSGLFLKRLPPTVTELELVWFSADPDQAGVDWEIIFPPLVSVRKLSLIQCSLASTEEILGCLAYKKRWLPALAEICIIDRDPAEMEKYDDTPIPKGDDDYKIEVRKAVLRFAETRRDGLGSGFDVKTIGRRLGWSLRDKKRVDVLISRGLRLGILEDEQLVECLYSNI</sequence>
<proteinExistence type="predicted"/>
<protein>
    <submittedName>
        <fullName evidence="1">Uncharacterized protein</fullName>
    </submittedName>
</protein>